<proteinExistence type="predicted"/>
<dbReference type="AlphaFoldDB" id="A0A4Y2TZ07"/>
<evidence type="ECO:0000313" key="1">
    <source>
        <dbReference type="EMBL" id="GBO04577.1"/>
    </source>
</evidence>
<comment type="caution">
    <text evidence="1">The sequence shown here is derived from an EMBL/GenBank/DDBJ whole genome shotgun (WGS) entry which is preliminary data.</text>
</comment>
<protein>
    <submittedName>
        <fullName evidence="1">Uncharacterized protein</fullName>
    </submittedName>
</protein>
<gene>
    <name evidence="1" type="ORF">AVEN_251540_1</name>
</gene>
<organism evidence="1 2">
    <name type="scientific">Araneus ventricosus</name>
    <name type="common">Orbweaver spider</name>
    <name type="synonym">Epeira ventricosa</name>
    <dbReference type="NCBI Taxonomy" id="182803"/>
    <lineage>
        <taxon>Eukaryota</taxon>
        <taxon>Metazoa</taxon>
        <taxon>Ecdysozoa</taxon>
        <taxon>Arthropoda</taxon>
        <taxon>Chelicerata</taxon>
        <taxon>Arachnida</taxon>
        <taxon>Araneae</taxon>
        <taxon>Araneomorphae</taxon>
        <taxon>Entelegynae</taxon>
        <taxon>Araneoidea</taxon>
        <taxon>Araneidae</taxon>
        <taxon>Araneus</taxon>
    </lineage>
</organism>
<reference evidence="1 2" key="1">
    <citation type="journal article" date="2019" name="Sci. Rep.">
        <title>Orb-weaving spider Araneus ventricosus genome elucidates the spidroin gene catalogue.</title>
        <authorList>
            <person name="Kono N."/>
            <person name="Nakamura H."/>
            <person name="Ohtoshi R."/>
            <person name="Moran D.A.P."/>
            <person name="Shinohara A."/>
            <person name="Yoshida Y."/>
            <person name="Fujiwara M."/>
            <person name="Mori M."/>
            <person name="Tomita M."/>
            <person name="Arakawa K."/>
        </authorList>
    </citation>
    <scope>NUCLEOTIDE SEQUENCE [LARGE SCALE GENOMIC DNA]</scope>
</reference>
<sequence>MCVMSSCENKILKRHMVKSYFPTTHHIGRLVTELPSTICSWVRPFLMILNHGTASMEKGMNKGKLSCPLPPNQNTPRITIRAIRRLVSKKRAYFLTLLGYTEDANRFLE</sequence>
<accession>A0A4Y2TZ07</accession>
<name>A0A4Y2TZ07_ARAVE</name>
<dbReference type="Proteomes" id="UP000499080">
    <property type="component" value="Unassembled WGS sequence"/>
</dbReference>
<keyword evidence="2" id="KW-1185">Reference proteome</keyword>
<evidence type="ECO:0000313" key="2">
    <source>
        <dbReference type="Proteomes" id="UP000499080"/>
    </source>
</evidence>
<dbReference type="EMBL" id="BGPR01031465">
    <property type="protein sequence ID" value="GBO04577.1"/>
    <property type="molecule type" value="Genomic_DNA"/>
</dbReference>